<dbReference type="Proteomes" id="UP000541444">
    <property type="component" value="Unassembled WGS sequence"/>
</dbReference>
<feature type="region of interest" description="Disordered" evidence="1">
    <location>
        <begin position="1"/>
        <end position="32"/>
    </location>
</feature>
<dbReference type="AlphaFoldDB" id="A0A7J7LHL1"/>
<evidence type="ECO:0000256" key="1">
    <source>
        <dbReference type="SAM" id="MobiDB-lite"/>
    </source>
</evidence>
<organism evidence="2 3">
    <name type="scientific">Kingdonia uniflora</name>
    <dbReference type="NCBI Taxonomy" id="39325"/>
    <lineage>
        <taxon>Eukaryota</taxon>
        <taxon>Viridiplantae</taxon>
        <taxon>Streptophyta</taxon>
        <taxon>Embryophyta</taxon>
        <taxon>Tracheophyta</taxon>
        <taxon>Spermatophyta</taxon>
        <taxon>Magnoliopsida</taxon>
        <taxon>Ranunculales</taxon>
        <taxon>Circaeasteraceae</taxon>
        <taxon>Kingdonia</taxon>
    </lineage>
</organism>
<name>A0A7J7LHL1_9MAGN</name>
<evidence type="ECO:0000313" key="2">
    <source>
        <dbReference type="EMBL" id="KAF6142123.1"/>
    </source>
</evidence>
<evidence type="ECO:0000313" key="3">
    <source>
        <dbReference type="Proteomes" id="UP000541444"/>
    </source>
</evidence>
<accession>A0A7J7LHL1</accession>
<proteinExistence type="predicted"/>
<comment type="caution">
    <text evidence="2">The sequence shown here is derived from an EMBL/GenBank/DDBJ whole genome shotgun (WGS) entry which is preliminary data.</text>
</comment>
<protein>
    <submittedName>
        <fullName evidence="2">Uncharacterized protein</fullName>
    </submittedName>
</protein>
<dbReference type="EMBL" id="JACGCM010002279">
    <property type="protein sequence ID" value="KAF6142123.1"/>
    <property type="molecule type" value="Genomic_DNA"/>
</dbReference>
<gene>
    <name evidence="2" type="ORF">GIB67_037041</name>
</gene>
<sequence>MLTRGQEASSSTTLVVGRKRDSSQGANMLPNGEKRYVSANDLGSQTEVVKIIISLSRPFAF</sequence>
<feature type="compositionally biased region" description="Polar residues" evidence="1">
    <location>
        <begin position="1"/>
        <end position="14"/>
    </location>
</feature>
<reference evidence="2 3" key="1">
    <citation type="journal article" date="2020" name="IScience">
        <title>Genome Sequencing of the Endangered Kingdonia uniflora (Circaeasteraceae, Ranunculales) Reveals Potential Mechanisms of Evolutionary Specialization.</title>
        <authorList>
            <person name="Sun Y."/>
            <person name="Deng T."/>
            <person name="Zhang A."/>
            <person name="Moore M.J."/>
            <person name="Landis J.B."/>
            <person name="Lin N."/>
            <person name="Zhang H."/>
            <person name="Zhang X."/>
            <person name="Huang J."/>
            <person name="Zhang X."/>
            <person name="Sun H."/>
            <person name="Wang H."/>
        </authorList>
    </citation>
    <scope>NUCLEOTIDE SEQUENCE [LARGE SCALE GENOMIC DNA]</scope>
    <source>
        <strain evidence="2">TB1705</strain>
        <tissue evidence="2">Leaf</tissue>
    </source>
</reference>
<keyword evidence="3" id="KW-1185">Reference proteome</keyword>